<evidence type="ECO:0000313" key="5">
    <source>
        <dbReference type="EMBL" id="TRZ40184.1"/>
    </source>
</evidence>
<dbReference type="AlphaFoldDB" id="A0A553ST78"/>
<dbReference type="Pfam" id="PF13556">
    <property type="entry name" value="HTH_30"/>
    <property type="match status" value="1"/>
</dbReference>
<dbReference type="PANTHER" id="PTHR33744:SF1">
    <property type="entry name" value="DNA-BINDING TRANSCRIPTIONAL ACTIVATOR ADER"/>
    <property type="match status" value="1"/>
</dbReference>
<dbReference type="PANTHER" id="PTHR33744">
    <property type="entry name" value="CARBOHYDRATE DIACID REGULATOR"/>
    <property type="match status" value="1"/>
</dbReference>
<organism evidence="5 6">
    <name type="scientific">Niallia circulans</name>
    <name type="common">Bacillus circulans</name>
    <dbReference type="NCBI Taxonomy" id="1397"/>
    <lineage>
        <taxon>Bacteria</taxon>
        <taxon>Bacillati</taxon>
        <taxon>Bacillota</taxon>
        <taxon>Bacilli</taxon>
        <taxon>Bacillales</taxon>
        <taxon>Bacillaceae</taxon>
        <taxon>Niallia</taxon>
    </lineage>
</organism>
<evidence type="ECO:0000256" key="1">
    <source>
        <dbReference type="ARBA" id="ARBA00006754"/>
    </source>
</evidence>
<dbReference type="RefSeq" id="WP_185763586.1">
    <property type="nucleotide sequence ID" value="NZ_RIBP01000001.1"/>
</dbReference>
<comment type="similarity">
    <text evidence="1">Belongs to the CdaR family.</text>
</comment>
<proteinExistence type="inferred from homology"/>
<comment type="caution">
    <text evidence="5">The sequence shown here is derived from an EMBL/GenBank/DDBJ whole genome shotgun (WGS) entry which is preliminary data.</text>
</comment>
<protein>
    <submittedName>
        <fullName evidence="5">PucR family transcriptional regulator</fullName>
    </submittedName>
</protein>
<dbReference type="EMBL" id="RIBP01000001">
    <property type="protein sequence ID" value="TRZ40184.1"/>
    <property type="molecule type" value="Genomic_DNA"/>
</dbReference>
<feature type="domain" description="Purine catabolism PurC-like" evidence="2">
    <location>
        <begin position="10"/>
        <end position="129"/>
    </location>
</feature>
<dbReference type="Pfam" id="PF07905">
    <property type="entry name" value="PucR"/>
    <property type="match status" value="1"/>
</dbReference>
<feature type="domain" description="CdaR GGDEF-like" evidence="4">
    <location>
        <begin position="268"/>
        <end position="386"/>
    </location>
</feature>
<dbReference type="InterPro" id="IPR051448">
    <property type="entry name" value="CdaR-like_regulators"/>
</dbReference>
<evidence type="ECO:0000313" key="6">
    <source>
        <dbReference type="Proteomes" id="UP000319837"/>
    </source>
</evidence>
<feature type="domain" description="PucR C-terminal helix-turn-helix" evidence="3">
    <location>
        <begin position="441"/>
        <end position="496"/>
    </location>
</feature>
<dbReference type="Proteomes" id="UP000319837">
    <property type="component" value="Unassembled WGS sequence"/>
</dbReference>
<dbReference type="InterPro" id="IPR042070">
    <property type="entry name" value="PucR_C-HTH_sf"/>
</dbReference>
<gene>
    <name evidence="5" type="ORF">CEQ21_04375</name>
</gene>
<dbReference type="Pfam" id="PF17853">
    <property type="entry name" value="GGDEF_2"/>
    <property type="match status" value="1"/>
</dbReference>
<evidence type="ECO:0000259" key="3">
    <source>
        <dbReference type="Pfam" id="PF13556"/>
    </source>
</evidence>
<dbReference type="InterPro" id="IPR025736">
    <property type="entry name" value="PucR_C-HTH_dom"/>
</dbReference>
<evidence type="ECO:0000259" key="4">
    <source>
        <dbReference type="Pfam" id="PF17853"/>
    </source>
</evidence>
<accession>A0A553ST78</accession>
<name>A0A553ST78_NIACI</name>
<evidence type="ECO:0000259" key="2">
    <source>
        <dbReference type="Pfam" id="PF07905"/>
    </source>
</evidence>
<dbReference type="Gene3D" id="1.10.10.2840">
    <property type="entry name" value="PucR C-terminal helix-turn-helix domain"/>
    <property type="match status" value="1"/>
</dbReference>
<sequence length="506" mass="58232">MNSVGITINELLRLPVLKDAKVISGAKGLNRMVRYIDIMEVPDIKGWLREGELLLTTAYAIRHDTKLLSNLVQHLAQADAAALAIKRERYLQDLPEEMLQISNEFNLPIIELPTGIPYIDITNAVMELLIDKQTYLLRRSEELYKKLTTLVLENSGIQTVADNVSGLLKSPIWLLDRKGNTIVSAPQRNSNPPFTDIRCWEITVDKQIVGKLYIERDNLDDLDMVCVEQARLVFALELMRRKTAIDTEKKLRGSFIEELLTGLPLTKQEVMNKGRKLGLNPDTSWRIMVLENETEMEEDHAFFQKIEIGLKQHFSLYFKKACMHIHLQANRIVLLCSLQTKGGTAEKWKELFTPILTEFKEIRIGVGTEAALWEVQNSFIQARKAILLGSSLDLTQHLFTYEEMEVFSLLLDAADYVNMDEVVAKNIGKLCQYDKENDTDLVKTLFYYLTTDGSLVETANLLYIHRNSVKYRMDKIEKVANIKIASFREKFVYYLSIFHYLFKKSH</sequence>
<reference evidence="6" key="1">
    <citation type="submission" date="2018-10" db="EMBL/GenBank/DDBJ databases">
        <title>FDA dAtabase for Regulatory Grade micrObial Sequences (FDA-ARGOS): Supporting development and validation of Infectious Disease Dx tests.</title>
        <authorList>
            <person name="Minogue T."/>
            <person name="Wolcott M."/>
            <person name="Wasieloski L."/>
            <person name="Aguilar W."/>
            <person name="Moore D."/>
            <person name="Tallon L."/>
            <person name="Sadzewicz L."/>
            <person name="Sengamalay N."/>
            <person name="Ott S."/>
            <person name="Godinez A."/>
            <person name="Nagaraj S."/>
            <person name="Vavikolanu K."/>
            <person name="Vyas G."/>
            <person name="Nadendla S."/>
            <person name="George J."/>
            <person name="Sichtig H."/>
        </authorList>
    </citation>
    <scope>NUCLEOTIDE SEQUENCE [LARGE SCALE GENOMIC DNA]</scope>
    <source>
        <strain evidence="6">FDAARGOS_343</strain>
    </source>
</reference>
<dbReference type="InterPro" id="IPR012914">
    <property type="entry name" value="PucR_dom"/>
</dbReference>
<dbReference type="InterPro" id="IPR041522">
    <property type="entry name" value="CdaR_GGDEF"/>
</dbReference>